<dbReference type="PIRSF" id="PIRSF000723">
    <property type="entry name" value="Carbamate_kin"/>
    <property type="match status" value="1"/>
</dbReference>
<dbReference type="GO" id="GO:0008804">
    <property type="term" value="F:carbamate kinase activity"/>
    <property type="evidence" value="ECO:0007669"/>
    <property type="project" value="InterPro"/>
</dbReference>
<organism evidence="8 9">
    <name type="scientific">Providencia heimbachae ATCC 35613</name>
    <dbReference type="NCBI Taxonomy" id="1354272"/>
    <lineage>
        <taxon>Bacteria</taxon>
        <taxon>Pseudomonadati</taxon>
        <taxon>Pseudomonadota</taxon>
        <taxon>Gammaproteobacteria</taxon>
        <taxon>Enterobacterales</taxon>
        <taxon>Morganellaceae</taxon>
        <taxon>Providencia</taxon>
    </lineage>
</organism>
<dbReference type="GO" id="GO:0005524">
    <property type="term" value="F:ATP binding"/>
    <property type="evidence" value="ECO:0007669"/>
    <property type="project" value="UniProtKB-KW"/>
</dbReference>
<keyword evidence="2 6" id="KW-0808">Transferase</keyword>
<dbReference type="SUPFAM" id="SSF53633">
    <property type="entry name" value="Carbamate kinase-like"/>
    <property type="match status" value="1"/>
</dbReference>
<evidence type="ECO:0000256" key="2">
    <source>
        <dbReference type="ARBA" id="ARBA00022679"/>
    </source>
</evidence>
<dbReference type="PROSITE" id="PS01128">
    <property type="entry name" value="SHIKIMATE_KINASE"/>
    <property type="match status" value="1"/>
</dbReference>
<dbReference type="PATRIC" id="fig|1354272.4.peg.2373"/>
<dbReference type="Pfam" id="PF00696">
    <property type="entry name" value="AA_kinase"/>
    <property type="match status" value="1"/>
</dbReference>
<evidence type="ECO:0000256" key="1">
    <source>
        <dbReference type="ARBA" id="ARBA00011066"/>
    </source>
</evidence>
<comment type="caution">
    <text evidence="8">The sequence shown here is derived from an EMBL/GenBank/DDBJ whole genome shotgun (WGS) entry which is preliminary data.</text>
</comment>
<keyword evidence="4 6" id="KW-0418">Kinase</keyword>
<evidence type="ECO:0000259" key="7">
    <source>
        <dbReference type="Pfam" id="PF00696"/>
    </source>
</evidence>
<dbReference type="EMBL" id="LXEW01000034">
    <property type="protein sequence ID" value="OAT50996.1"/>
    <property type="molecule type" value="Genomic_DNA"/>
</dbReference>
<keyword evidence="9" id="KW-1185">Reference proteome</keyword>
<evidence type="ECO:0000256" key="3">
    <source>
        <dbReference type="ARBA" id="ARBA00022741"/>
    </source>
</evidence>
<dbReference type="GO" id="GO:0019546">
    <property type="term" value="P:L-arginine deiminase pathway"/>
    <property type="evidence" value="ECO:0007669"/>
    <property type="project" value="TreeGrafter"/>
</dbReference>
<dbReference type="CDD" id="cd04235">
    <property type="entry name" value="AAK_CK"/>
    <property type="match status" value="1"/>
</dbReference>
<feature type="domain" description="Aspartate/glutamate/uridylate kinase" evidence="7">
    <location>
        <begin position="4"/>
        <end position="296"/>
    </location>
</feature>
<reference evidence="8 9" key="1">
    <citation type="submission" date="2016-04" db="EMBL/GenBank/DDBJ databases">
        <title>ATOL: Assembling a taxonomically balanced genome-scale reconstruction of the evolutionary history of the Enterobacteriaceae.</title>
        <authorList>
            <person name="Plunkett G.III."/>
            <person name="Neeno-Eckwall E.C."/>
            <person name="Glasner J.D."/>
            <person name="Perna N.T."/>
        </authorList>
    </citation>
    <scope>NUCLEOTIDE SEQUENCE [LARGE SCALE GENOMIC DNA]</scope>
    <source>
        <strain evidence="8 9">ATCC 35613</strain>
    </source>
</reference>
<evidence type="ECO:0000313" key="9">
    <source>
        <dbReference type="Proteomes" id="UP000078224"/>
    </source>
</evidence>
<evidence type="ECO:0000256" key="4">
    <source>
        <dbReference type="ARBA" id="ARBA00022777"/>
    </source>
</evidence>
<gene>
    <name evidence="8" type="ORF">M998_2335</name>
</gene>
<dbReference type="PANTHER" id="PTHR30409:SF1">
    <property type="entry name" value="CARBAMATE KINASE-RELATED"/>
    <property type="match status" value="1"/>
</dbReference>
<accession>A0A1B7JSV5</accession>
<dbReference type="OrthoDB" id="9766717at2"/>
<evidence type="ECO:0000256" key="6">
    <source>
        <dbReference type="PIRNR" id="PIRNR000723"/>
    </source>
</evidence>
<dbReference type="PRINTS" id="PR01469">
    <property type="entry name" value="CARBMTKINASE"/>
</dbReference>
<dbReference type="PANTHER" id="PTHR30409">
    <property type="entry name" value="CARBAMATE KINASE"/>
    <property type="match status" value="1"/>
</dbReference>
<dbReference type="InterPro" id="IPR023000">
    <property type="entry name" value="Shikimate_kinase_CS"/>
</dbReference>
<dbReference type="GO" id="GO:0005829">
    <property type="term" value="C:cytosol"/>
    <property type="evidence" value="ECO:0007669"/>
    <property type="project" value="TreeGrafter"/>
</dbReference>
<name>A0A1B7JSV5_9GAMM</name>
<comment type="similarity">
    <text evidence="1 6">Belongs to the carbamate kinase family.</text>
</comment>
<keyword evidence="5" id="KW-0067">ATP-binding</keyword>
<dbReference type="InterPro" id="IPR036393">
    <property type="entry name" value="AceGlu_kinase-like_sf"/>
</dbReference>
<dbReference type="InterPro" id="IPR001048">
    <property type="entry name" value="Asp/Glu/Uridylate_kinase"/>
</dbReference>
<dbReference type="NCBIfam" id="NF009007">
    <property type="entry name" value="PRK12352.1"/>
    <property type="match status" value="1"/>
</dbReference>
<proteinExistence type="inferred from homology"/>
<evidence type="ECO:0000313" key="8">
    <source>
        <dbReference type="EMBL" id="OAT50996.1"/>
    </source>
</evidence>
<dbReference type="Gene3D" id="3.40.1160.10">
    <property type="entry name" value="Acetylglutamate kinase-like"/>
    <property type="match status" value="1"/>
</dbReference>
<evidence type="ECO:0000256" key="5">
    <source>
        <dbReference type="ARBA" id="ARBA00022840"/>
    </source>
</evidence>
<dbReference type="RefSeq" id="WP_068438792.1">
    <property type="nucleotide sequence ID" value="NZ_LXEW01000034.1"/>
</dbReference>
<dbReference type="AlphaFoldDB" id="A0A1B7JSV5"/>
<keyword evidence="3" id="KW-0547">Nucleotide-binding</keyword>
<dbReference type="InterPro" id="IPR003964">
    <property type="entry name" value="Carb_kinase"/>
</dbReference>
<dbReference type="FunFam" id="3.40.1160.10:FF:000007">
    <property type="entry name" value="Carbamate kinase"/>
    <property type="match status" value="1"/>
</dbReference>
<sequence>MKELVVVAIGGNSIIKDNNSQSIDAQEKALQEVALHIGDMLEGNYNIVLTHGNGPQVGLDLRRAEIAHSVEGLPLTPLANCVADTQGGIGYLVQQALTNVLAKRHNRQAITVITQVEVDKNDPNFSAPTKPIGAFFTKEQADELKLANPDWHFVEDSGRGYRRVVASPEPKRVVESSAIRTLTEHDYVVVAAGGGGIPVISNGNGGYQSVDAVIDKDLSTTLLAKELQADILIITTGVEKVCIHFGKPEQKALGETTTTDMQRYMEEGHFPAGSMLPKIEASLSFIANGGKRVIITTPEKLPAALRGETGTHIIQG</sequence>
<protein>
    <recommendedName>
        <fullName evidence="6">Carbamate kinase</fullName>
    </recommendedName>
</protein>
<dbReference type="Proteomes" id="UP000078224">
    <property type="component" value="Unassembled WGS sequence"/>
</dbReference>